<organism evidence="3 4">
    <name type="scientific">Paenibacillus solani</name>
    <dbReference type="NCBI Taxonomy" id="1705565"/>
    <lineage>
        <taxon>Bacteria</taxon>
        <taxon>Bacillati</taxon>
        <taxon>Bacillota</taxon>
        <taxon>Bacilli</taxon>
        <taxon>Bacillales</taxon>
        <taxon>Paenibacillaceae</taxon>
        <taxon>Paenibacillus</taxon>
    </lineage>
</organism>
<feature type="compositionally biased region" description="Polar residues" evidence="1">
    <location>
        <begin position="232"/>
        <end position="245"/>
    </location>
</feature>
<dbReference type="SMART" id="SM00758">
    <property type="entry name" value="PA14"/>
    <property type="match status" value="1"/>
</dbReference>
<comment type="caution">
    <text evidence="3">The sequence shown here is derived from an EMBL/GenBank/DDBJ whole genome shotgun (WGS) entry which is preliminary data.</text>
</comment>
<dbReference type="PATRIC" id="fig|1705565.3.peg.3848"/>
<dbReference type="Gene3D" id="2.60.120.240">
    <property type="entry name" value="Protective antigen, heptamerisation domain"/>
    <property type="match status" value="1"/>
</dbReference>
<dbReference type="EMBL" id="LIUT01000001">
    <property type="protein sequence ID" value="KOR89331.1"/>
    <property type="molecule type" value="Genomic_DNA"/>
</dbReference>
<dbReference type="GO" id="GO:0051260">
    <property type="term" value="P:protein homooligomerization"/>
    <property type="evidence" value="ECO:0007669"/>
    <property type="project" value="InterPro"/>
</dbReference>
<dbReference type="OrthoDB" id="2943142at2"/>
<dbReference type="Pfam" id="PF17476">
    <property type="entry name" value="Binary_toxB_3"/>
    <property type="match status" value="1"/>
</dbReference>
<name>A0A0M1P4B2_9BACL</name>
<proteinExistence type="predicted"/>
<dbReference type="Gene3D" id="3.90.182.10">
    <property type="entry name" value="Toxin - Anthrax Protective Antigen,domain 1"/>
    <property type="match status" value="1"/>
</dbReference>
<dbReference type="PROSITE" id="PS51820">
    <property type="entry name" value="PA14"/>
    <property type="match status" value="1"/>
</dbReference>
<dbReference type="AlphaFoldDB" id="A0A0M1P4B2"/>
<evidence type="ECO:0000256" key="1">
    <source>
        <dbReference type="SAM" id="MobiDB-lite"/>
    </source>
</evidence>
<feature type="region of interest" description="Disordered" evidence="1">
    <location>
        <begin position="225"/>
        <end position="245"/>
    </location>
</feature>
<dbReference type="InterPro" id="IPR035088">
    <property type="entry name" value="PA_Ca-bd"/>
</dbReference>
<dbReference type="Gene3D" id="3.10.20.110">
    <property type="match status" value="1"/>
</dbReference>
<feature type="compositionally biased region" description="Polar residues" evidence="1">
    <location>
        <begin position="325"/>
        <end position="346"/>
    </location>
</feature>
<dbReference type="SUPFAM" id="SSF56988">
    <property type="entry name" value="Anthrax protective antigen"/>
    <property type="match status" value="1"/>
</dbReference>
<dbReference type="PRINTS" id="PR01391">
    <property type="entry name" value="BINARYTOXINB"/>
</dbReference>
<dbReference type="GO" id="GO:0005576">
    <property type="term" value="C:extracellular region"/>
    <property type="evidence" value="ECO:0007669"/>
    <property type="project" value="InterPro"/>
</dbReference>
<dbReference type="InterPro" id="IPR035331">
    <property type="entry name" value="Binary_toxB_3"/>
</dbReference>
<feature type="domain" description="PA14" evidence="2">
    <location>
        <begin position="2"/>
        <end position="130"/>
    </location>
</feature>
<dbReference type="InterPro" id="IPR037149">
    <property type="entry name" value="PA_heptamer_dom_sf"/>
</dbReference>
<keyword evidence="4" id="KW-1185">Reference proteome</keyword>
<evidence type="ECO:0000313" key="3">
    <source>
        <dbReference type="EMBL" id="KOR89331.1"/>
    </source>
</evidence>
<feature type="region of interest" description="Disordered" evidence="1">
    <location>
        <begin position="322"/>
        <end position="346"/>
    </location>
</feature>
<dbReference type="InterPro" id="IPR011658">
    <property type="entry name" value="PA14_dom"/>
</dbReference>
<evidence type="ECO:0000259" key="2">
    <source>
        <dbReference type="PROSITE" id="PS51820"/>
    </source>
</evidence>
<protein>
    <recommendedName>
        <fullName evidence="2">PA14 domain-containing protein</fullName>
    </recommendedName>
</protein>
<dbReference type="RefSeq" id="WP_054402383.1">
    <property type="nucleotide sequence ID" value="NZ_LIUT01000001.1"/>
</dbReference>
<feature type="compositionally biased region" description="Polar residues" evidence="1">
    <location>
        <begin position="275"/>
        <end position="300"/>
    </location>
</feature>
<sequence length="688" mass="76813">MEHTQGLLGYYFTDDAGKDLVLMREEKGALLAQKKTKDIKFIRWVGDIQPEETGNYTFSSSDNTHVALQIDNKLVLMSKKSEAIPLEKDTTYRVRLEYKAPQQLLYNEMPPLQLSWSYNGQSFTPIPDTCLFHPDFSGNKRYGHASSYTLFEGKKEGEYYKVEKNHPDEDRDGDGIYDDWEKDGWTLDGDKDKRSWKSLSSELSPEDLKKYNRYVTNPYLKYTTGDPYTDLQHPTPSNQKSLGTSSEVSHPLVAAFPSLRLTVKEIIISTNNDVTKGSNVSDREANSTATTQSKTTNWNIGGSRDVGMSMTGPSIGLGLSGGYGQSTTNSTTTSYDKSHEITNSSSETVHNAQAAYIGFAVEIENIGTAPIIEAQAQFNVYLASKNGNDKRAICTFVTRENNKILTLNPGQAKNTTITTNDDFGSHSQALNAEQLKCVLAGEELIIELTGIKGLYGNLPSKDSALTHISDTEAATARLTLITPEGKIYDRRVACQSSDIQDPKNFTPPICLYDAVRIAFGGTEDHNGHLNCKEFTLDENATFIFDNKGEEKLHAISEKQNAGHKVMLEPGMGIIIQPKEFQEPLSKEYHIECEGVGRLNTISYRVDPKITKLFEVKTHRTYVYVNNTLDKTAEVKFTYDKVFGGAQIDVTLTDNLKSGEAKISLYYQEFPIASKKLLNEYITYVHIPN</sequence>
<reference evidence="4" key="1">
    <citation type="submission" date="2015-08" db="EMBL/GenBank/DDBJ databases">
        <title>Genome sequencing project for genomic taxonomy and phylogenomics of Bacillus-like bacteria.</title>
        <authorList>
            <person name="Liu B."/>
            <person name="Wang J."/>
            <person name="Zhu Y."/>
            <person name="Liu G."/>
            <person name="Chen Q."/>
            <person name="Chen Z."/>
            <person name="Lan J."/>
            <person name="Che J."/>
            <person name="Ge C."/>
            <person name="Shi H."/>
            <person name="Pan Z."/>
            <person name="Liu X."/>
        </authorList>
    </citation>
    <scope>NUCLEOTIDE SEQUENCE [LARGE SCALE GENOMIC DNA]</scope>
    <source>
        <strain evidence="4">FJAT-22460</strain>
    </source>
</reference>
<dbReference type="InterPro" id="IPR003896">
    <property type="entry name" value="Bacterial_exotoxin_B"/>
</dbReference>
<dbReference type="Proteomes" id="UP000036932">
    <property type="component" value="Unassembled WGS sequence"/>
</dbReference>
<evidence type="ECO:0000313" key="4">
    <source>
        <dbReference type="Proteomes" id="UP000036932"/>
    </source>
</evidence>
<feature type="region of interest" description="Disordered" evidence="1">
    <location>
        <begin position="275"/>
        <end position="305"/>
    </location>
</feature>
<dbReference type="Pfam" id="PF03495">
    <property type="entry name" value="Binary_toxB"/>
    <property type="match status" value="1"/>
</dbReference>
<dbReference type="InterPro" id="IPR037524">
    <property type="entry name" value="PA14/GLEYA"/>
</dbReference>
<dbReference type="Pfam" id="PF07691">
    <property type="entry name" value="PA14"/>
    <property type="match status" value="1"/>
</dbReference>
<accession>A0A0M1P4B2</accession>
<gene>
    <name evidence="3" type="ORF">AM231_09375</name>
</gene>